<name>A0A5E4Q363_9NEOP</name>
<evidence type="ECO:0000313" key="2">
    <source>
        <dbReference type="Proteomes" id="UP000324832"/>
    </source>
</evidence>
<keyword evidence="2" id="KW-1185">Reference proteome</keyword>
<reference evidence="1 2" key="1">
    <citation type="submission" date="2017-07" db="EMBL/GenBank/DDBJ databases">
        <authorList>
            <person name="Talla V."/>
            <person name="Backstrom N."/>
        </authorList>
    </citation>
    <scope>NUCLEOTIDE SEQUENCE [LARGE SCALE GENOMIC DNA]</scope>
</reference>
<dbReference type="AlphaFoldDB" id="A0A5E4Q363"/>
<gene>
    <name evidence="1" type="ORF">LSINAPIS_LOCUS4424</name>
</gene>
<protein>
    <submittedName>
        <fullName evidence="1">Uncharacterized protein</fullName>
    </submittedName>
</protein>
<proteinExistence type="predicted"/>
<dbReference type="EMBL" id="FZQP02001127">
    <property type="protein sequence ID" value="VVC91861.1"/>
    <property type="molecule type" value="Genomic_DNA"/>
</dbReference>
<organism evidence="1 2">
    <name type="scientific">Leptidea sinapis</name>
    <dbReference type="NCBI Taxonomy" id="189913"/>
    <lineage>
        <taxon>Eukaryota</taxon>
        <taxon>Metazoa</taxon>
        <taxon>Ecdysozoa</taxon>
        <taxon>Arthropoda</taxon>
        <taxon>Hexapoda</taxon>
        <taxon>Insecta</taxon>
        <taxon>Pterygota</taxon>
        <taxon>Neoptera</taxon>
        <taxon>Endopterygota</taxon>
        <taxon>Lepidoptera</taxon>
        <taxon>Glossata</taxon>
        <taxon>Ditrysia</taxon>
        <taxon>Papilionoidea</taxon>
        <taxon>Pieridae</taxon>
        <taxon>Dismorphiinae</taxon>
        <taxon>Leptidea</taxon>
    </lineage>
</organism>
<sequence length="190" mass="21310">MSEHKDYVANKAFKDLATVVVVDLTERQNDITYIHLLNDGIMKGGYISRSEISLGGSPATILATLASPVSLELLFSYRQTENRIAVCYIKIRRALKSVDMNFIFVYSENKEKPEKVLEGTIITIKMPIAYLFILKTAKEYASIRPGLYITTRSPSGEDNLGNSGKHRLGVHIDDTSRITTNLNISRRIIV</sequence>
<accession>A0A5E4Q363</accession>
<evidence type="ECO:0000313" key="1">
    <source>
        <dbReference type="EMBL" id="VVC91861.1"/>
    </source>
</evidence>
<dbReference type="Proteomes" id="UP000324832">
    <property type="component" value="Unassembled WGS sequence"/>
</dbReference>